<accession>A0ABU1ZMF1</accession>
<evidence type="ECO:0000313" key="1">
    <source>
        <dbReference type="EMBL" id="MDR7306085.1"/>
    </source>
</evidence>
<keyword evidence="2" id="KW-1185">Reference proteome</keyword>
<sequence length="204" mass="21989">MTVYQVCARYVAQPVAADWRERLASHLGSRPRRLGRWAELGLYGALECLAADGESTLAEHAALVLSSQHGPALAMRSALAQVHEDLPLPLTFLQTQPSQLLATLSAYLGWSGDARFITHPDPFAVLALATALSHADGLLVGWVDEIDVESSVWLRLRAVADPGGDWCRAGDFAMLVQCASHVRLGSSELTVIIDPQLGNVAQKK</sequence>
<proteinExistence type="predicted"/>
<dbReference type="Proteomes" id="UP001268089">
    <property type="component" value="Unassembled WGS sequence"/>
</dbReference>
<organism evidence="1 2">
    <name type="scientific">Rhodoferax saidenbachensis</name>
    <dbReference type="NCBI Taxonomy" id="1484693"/>
    <lineage>
        <taxon>Bacteria</taxon>
        <taxon>Pseudomonadati</taxon>
        <taxon>Pseudomonadota</taxon>
        <taxon>Betaproteobacteria</taxon>
        <taxon>Burkholderiales</taxon>
        <taxon>Comamonadaceae</taxon>
        <taxon>Rhodoferax</taxon>
    </lineage>
</organism>
<protein>
    <submittedName>
        <fullName evidence="1">Uncharacterized protein</fullName>
    </submittedName>
</protein>
<dbReference type="EMBL" id="JAVDXO010000002">
    <property type="protein sequence ID" value="MDR7306085.1"/>
    <property type="molecule type" value="Genomic_DNA"/>
</dbReference>
<reference evidence="1 2" key="1">
    <citation type="submission" date="2023-07" db="EMBL/GenBank/DDBJ databases">
        <title>Sorghum-associated microbial communities from plants grown in Nebraska, USA.</title>
        <authorList>
            <person name="Schachtman D."/>
        </authorList>
    </citation>
    <scope>NUCLEOTIDE SEQUENCE [LARGE SCALE GENOMIC DNA]</scope>
    <source>
        <strain evidence="1 2">BE308</strain>
    </source>
</reference>
<name>A0ABU1ZMF1_9BURK</name>
<gene>
    <name evidence="1" type="ORF">J2X15_001363</name>
</gene>
<evidence type="ECO:0000313" key="2">
    <source>
        <dbReference type="Proteomes" id="UP001268089"/>
    </source>
</evidence>
<dbReference type="RefSeq" id="WP_310340677.1">
    <property type="nucleotide sequence ID" value="NZ_JAVDXO010000002.1"/>
</dbReference>
<comment type="caution">
    <text evidence="1">The sequence shown here is derived from an EMBL/GenBank/DDBJ whole genome shotgun (WGS) entry which is preliminary data.</text>
</comment>